<dbReference type="AlphaFoldDB" id="A0A844ZW60"/>
<keyword evidence="2" id="KW-1185">Reference proteome</keyword>
<evidence type="ECO:0000313" key="2">
    <source>
        <dbReference type="Proteomes" id="UP000442714"/>
    </source>
</evidence>
<sequence length="237" mass="26288">MTLIPKLLPIDDGTSEILTLTNKISGKDLSQNRPNHTNGRYKKQPNCAYFLRFSLNDSGTISVAHHWYRQEGNTSWEHHKMQSMPTNAQKPRAIPPGNLNQLTEDYLDGNLDRDSLVELSSVGANFSWNWISWIVVIFDHPNWEFDRGRDPVLITTTGNPNHSYFEGRHVGTGGRRNAFAFVNLMSADSDGNELGANDKVSHKFDLVMEVKLADGTSLRVLVDPTGTNNGPGGGGTP</sequence>
<organism evidence="1 2">
    <name type="scientific">Pontixanthobacter aquaemixtae</name>
    <dbReference type="NCBI Taxonomy" id="1958940"/>
    <lineage>
        <taxon>Bacteria</taxon>
        <taxon>Pseudomonadati</taxon>
        <taxon>Pseudomonadota</taxon>
        <taxon>Alphaproteobacteria</taxon>
        <taxon>Sphingomonadales</taxon>
        <taxon>Erythrobacteraceae</taxon>
        <taxon>Pontixanthobacter</taxon>
    </lineage>
</organism>
<protein>
    <submittedName>
        <fullName evidence="1">Uncharacterized protein</fullName>
    </submittedName>
</protein>
<evidence type="ECO:0000313" key="1">
    <source>
        <dbReference type="EMBL" id="MXO90997.1"/>
    </source>
</evidence>
<reference evidence="1 2" key="1">
    <citation type="submission" date="2019-12" db="EMBL/GenBank/DDBJ databases">
        <title>Genomic-based taxomic classification of the family Erythrobacteraceae.</title>
        <authorList>
            <person name="Xu L."/>
        </authorList>
    </citation>
    <scope>NUCLEOTIDE SEQUENCE [LARGE SCALE GENOMIC DNA]</scope>
    <source>
        <strain evidence="1 2">KCTC 52763</strain>
    </source>
</reference>
<dbReference type="Proteomes" id="UP000442714">
    <property type="component" value="Unassembled WGS sequence"/>
</dbReference>
<comment type="caution">
    <text evidence="1">The sequence shown here is derived from an EMBL/GenBank/DDBJ whole genome shotgun (WGS) entry which is preliminary data.</text>
</comment>
<name>A0A844ZW60_9SPHN</name>
<dbReference type="EMBL" id="WTYX01000002">
    <property type="protein sequence ID" value="MXO90997.1"/>
    <property type="molecule type" value="Genomic_DNA"/>
</dbReference>
<dbReference type="RefSeq" id="WP_160604746.1">
    <property type="nucleotide sequence ID" value="NZ_WTYX01000002.1"/>
</dbReference>
<proteinExistence type="predicted"/>
<gene>
    <name evidence="1" type="ORF">GRI41_09205</name>
</gene>
<accession>A0A844ZW60</accession>